<dbReference type="SMART" id="SM01043">
    <property type="entry name" value="BTAD"/>
    <property type="match status" value="1"/>
</dbReference>
<keyword evidence="6" id="KW-0802">TPR repeat</keyword>
<evidence type="ECO:0000256" key="6">
    <source>
        <dbReference type="PROSITE-ProRule" id="PRU00339"/>
    </source>
</evidence>
<dbReference type="Pfam" id="PF13424">
    <property type="entry name" value="TPR_12"/>
    <property type="match status" value="2"/>
</dbReference>
<dbReference type="Gene3D" id="1.10.8.430">
    <property type="entry name" value="Helical domain of apoptotic protease-activating factors"/>
    <property type="match status" value="1"/>
</dbReference>
<feature type="repeat" description="TPR" evidence="6">
    <location>
        <begin position="733"/>
        <end position="766"/>
    </location>
</feature>
<keyword evidence="5" id="KW-0804">Transcription</keyword>
<dbReference type="PANTHER" id="PTHR35807:SF1">
    <property type="entry name" value="TRANSCRIPTIONAL REGULATOR REDD"/>
    <property type="match status" value="1"/>
</dbReference>
<comment type="caution">
    <text evidence="10">The sequence shown here is derived from an EMBL/GenBank/DDBJ whole genome shotgun (WGS) entry which is preliminary data.</text>
</comment>
<proteinExistence type="inferred from homology"/>
<dbReference type="InterPro" id="IPR002182">
    <property type="entry name" value="NB-ARC"/>
</dbReference>
<keyword evidence="11" id="KW-1185">Reference proteome</keyword>
<dbReference type="EMBL" id="JAAFYZ010000088">
    <property type="protein sequence ID" value="MBS2549994.1"/>
    <property type="molecule type" value="Genomic_DNA"/>
</dbReference>
<evidence type="ECO:0000313" key="10">
    <source>
        <dbReference type="EMBL" id="MBS2549994.1"/>
    </source>
</evidence>
<evidence type="ECO:0000256" key="5">
    <source>
        <dbReference type="ARBA" id="ARBA00023163"/>
    </source>
</evidence>
<feature type="DNA-binding region" description="OmpR/PhoB-type" evidence="7">
    <location>
        <begin position="1"/>
        <end position="93"/>
    </location>
</feature>
<keyword evidence="3" id="KW-0805">Transcription regulation</keyword>
<comment type="similarity">
    <text evidence="1">Belongs to the AfsR/DnrI/RedD regulatory family.</text>
</comment>
<feature type="region of interest" description="Disordered" evidence="8">
    <location>
        <begin position="253"/>
        <end position="283"/>
    </location>
</feature>
<feature type="repeat" description="TPR" evidence="6">
    <location>
        <begin position="850"/>
        <end position="883"/>
    </location>
</feature>
<evidence type="ECO:0000256" key="4">
    <source>
        <dbReference type="ARBA" id="ARBA00023125"/>
    </source>
</evidence>
<dbReference type="Pfam" id="PF03704">
    <property type="entry name" value="BTAD"/>
    <property type="match status" value="1"/>
</dbReference>
<feature type="repeat" description="TPR" evidence="6">
    <location>
        <begin position="773"/>
        <end position="806"/>
    </location>
</feature>
<dbReference type="PRINTS" id="PR00364">
    <property type="entry name" value="DISEASERSIST"/>
</dbReference>
<dbReference type="InterPro" id="IPR042197">
    <property type="entry name" value="Apaf_helical"/>
</dbReference>
<sequence length="944" mass="102783">MRFALLGPLTITDDDGHAIRLPGVLPRGVLATLLLNANQPVSLDRLIDTLWGEYPPTSVAAALRNHVVRLRHALGDGAAERIQTGVTAYRIHVEPGELDADDFARLCAEGLRAVGEQRWADASASLTGALELWRGEVLADLPVLIGVEPHLRKLRDDRLLAYEGRIEADLHLGRHRELGTEIRGLISANPLHEPFHRQLMLALYRSGRRAEALEAYRELRRILIQELGAEPSAGIQELHQQILSVDPALDVQPPSGHVDVPAAPGPRRESTSAPSADGGSGGVFRQLPADLSTFTGREKELQRLIDAATGPHEVAATVVVSAIEGMAGVGKTQLAVHAAHRLVQAGRFDDVQLYANLHGFDAERAPADPSVVLEAFLRQLGVPAQRIPLTVEERAAMFRDRLYGRRSLILLDNVADEEQVRDLIPADAQSLVLLTSRRTLAGLDGAEVHLLDVFHETEAIELLARIAGHERVAAEPDAAAEIVRACGFLPLAVSLAACRLRARPAWTLADLVTRLDGILTTGAVGGRSLSSVFELSYRSLPETAARAFRLLGTYPGHDFTADTLAVLLGATVPEAESILEALLDEHLLQQRITARYEFHDLIAAFARQRGLRDESAEERDAAFERLMLWYAHAADNAVAAISPSADRAVLAPSDYSRTFDSRGEAMEWCEQELQNIFQCVAVAGRGGLPKLAWQVVAGLWAYFRVASAWDAWREGFSAGLTAAEASGDLTGQASMHVGLGSRCVHLGEYDQALYHLQRAHDLDVERGSAKGVAITLNNIGDVHSRLGNFEAALDYLTRARAINTEDALDCIIVLNIGESLGFLGRYEEAERSLREVEARFLAKDDQYLAASTYATLGRIYLLAGELAKAEVVFLQAIAIRTTIGYRPGVAAALVELGETYVRTGRRESGREAWERALIVFGELEDQAGTEQVRGRLEQVDSDPA</sequence>
<evidence type="ECO:0000256" key="8">
    <source>
        <dbReference type="SAM" id="MobiDB-lite"/>
    </source>
</evidence>
<dbReference type="SUPFAM" id="SSF52540">
    <property type="entry name" value="P-loop containing nucleoside triphosphate hydrolases"/>
    <property type="match status" value="1"/>
</dbReference>
<evidence type="ECO:0000259" key="9">
    <source>
        <dbReference type="PROSITE" id="PS51755"/>
    </source>
</evidence>
<dbReference type="Pfam" id="PF00931">
    <property type="entry name" value="NB-ARC"/>
    <property type="match status" value="1"/>
</dbReference>
<dbReference type="InterPro" id="IPR019734">
    <property type="entry name" value="TPR_rpt"/>
</dbReference>
<protein>
    <submittedName>
        <fullName evidence="10">Tetratricopeptide repeat protein</fullName>
    </submittedName>
</protein>
<dbReference type="PANTHER" id="PTHR35807">
    <property type="entry name" value="TRANSCRIPTIONAL REGULATOR REDD-RELATED"/>
    <property type="match status" value="1"/>
</dbReference>
<dbReference type="CDD" id="cd15831">
    <property type="entry name" value="BTAD"/>
    <property type="match status" value="1"/>
</dbReference>
<keyword evidence="2" id="KW-0677">Repeat</keyword>
<evidence type="ECO:0000256" key="2">
    <source>
        <dbReference type="ARBA" id="ARBA00022737"/>
    </source>
</evidence>
<dbReference type="InterPro" id="IPR036388">
    <property type="entry name" value="WH-like_DNA-bd_sf"/>
</dbReference>
<dbReference type="InterPro" id="IPR016032">
    <property type="entry name" value="Sig_transdc_resp-reg_C-effctor"/>
</dbReference>
<accession>A0ABS5KVG7</accession>
<dbReference type="InterPro" id="IPR001867">
    <property type="entry name" value="OmpR/PhoB-type_DNA-bd"/>
</dbReference>
<gene>
    <name evidence="10" type="ORF">KGQ19_24320</name>
</gene>
<dbReference type="SUPFAM" id="SSF46894">
    <property type="entry name" value="C-terminal effector domain of the bipartite response regulators"/>
    <property type="match status" value="1"/>
</dbReference>
<evidence type="ECO:0000313" key="11">
    <source>
        <dbReference type="Proteomes" id="UP000730482"/>
    </source>
</evidence>
<name>A0ABS5KVG7_9ACTN</name>
<feature type="domain" description="OmpR/PhoB-type" evidence="9">
    <location>
        <begin position="1"/>
        <end position="93"/>
    </location>
</feature>
<dbReference type="Gene3D" id="1.25.40.10">
    <property type="entry name" value="Tetratricopeptide repeat domain"/>
    <property type="match status" value="3"/>
</dbReference>
<dbReference type="InterPro" id="IPR051677">
    <property type="entry name" value="AfsR-DnrI-RedD_regulator"/>
</dbReference>
<keyword evidence="4 7" id="KW-0238">DNA-binding</keyword>
<dbReference type="SMART" id="SM00028">
    <property type="entry name" value="TPR"/>
    <property type="match status" value="5"/>
</dbReference>
<evidence type="ECO:0000256" key="1">
    <source>
        <dbReference type="ARBA" id="ARBA00005820"/>
    </source>
</evidence>
<dbReference type="Proteomes" id="UP000730482">
    <property type="component" value="Unassembled WGS sequence"/>
</dbReference>
<dbReference type="InterPro" id="IPR011990">
    <property type="entry name" value="TPR-like_helical_dom_sf"/>
</dbReference>
<organism evidence="10 11">
    <name type="scientific">Catenulispora pinistramenti</name>
    <dbReference type="NCBI Taxonomy" id="2705254"/>
    <lineage>
        <taxon>Bacteria</taxon>
        <taxon>Bacillati</taxon>
        <taxon>Actinomycetota</taxon>
        <taxon>Actinomycetes</taxon>
        <taxon>Catenulisporales</taxon>
        <taxon>Catenulisporaceae</taxon>
        <taxon>Catenulispora</taxon>
    </lineage>
</organism>
<reference evidence="10 11" key="1">
    <citation type="submission" date="2020-02" db="EMBL/GenBank/DDBJ databases">
        <title>Acidophilic actinobacteria isolated from forest soil.</title>
        <authorList>
            <person name="Golinska P."/>
        </authorList>
    </citation>
    <scope>NUCLEOTIDE SEQUENCE [LARGE SCALE GENOMIC DNA]</scope>
    <source>
        <strain evidence="10 11">NL8</strain>
    </source>
</reference>
<dbReference type="PROSITE" id="PS51755">
    <property type="entry name" value="OMPR_PHOB"/>
    <property type="match status" value="1"/>
</dbReference>
<dbReference type="Gene3D" id="3.40.50.300">
    <property type="entry name" value="P-loop containing nucleotide triphosphate hydrolases"/>
    <property type="match status" value="1"/>
</dbReference>
<dbReference type="Gene3D" id="1.10.10.10">
    <property type="entry name" value="Winged helix-like DNA-binding domain superfamily/Winged helix DNA-binding domain"/>
    <property type="match status" value="2"/>
</dbReference>
<dbReference type="SUPFAM" id="SSF48452">
    <property type="entry name" value="TPR-like"/>
    <property type="match status" value="2"/>
</dbReference>
<dbReference type="Pfam" id="PF00486">
    <property type="entry name" value="Trans_reg_C"/>
    <property type="match status" value="1"/>
</dbReference>
<dbReference type="InterPro" id="IPR027417">
    <property type="entry name" value="P-loop_NTPase"/>
</dbReference>
<dbReference type="RefSeq" id="WP_212011948.1">
    <property type="nucleotide sequence ID" value="NZ_JAAFYZ010000088.1"/>
</dbReference>
<dbReference type="SMART" id="SM00862">
    <property type="entry name" value="Trans_reg_C"/>
    <property type="match status" value="1"/>
</dbReference>
<evidence type="ECO:0000256" key="3">
    <source>
        <dbReference type="ARBA" id="ARBA00023015"/>
    </source>
</evidence>
<evidence type="ECO:0000256" key="7">
    <source>
        <dbReference type="PROSITE-ProRule" id="PRU01091"/>
    </source>
</evidence>
<dbReference type="PROSITE" id="PS50005">
    <property type="entry name" value="TPR"/>
    <property type="match status" value="3"/>
</dbReference>
<dbReference type="InterPro" id="IPR005158">
    <property type="entry name" value="BTAD"/>
</dbReference>